<dbReference type="InterPro" id="IPR036397">
    <property type="entry name" value="RNaseH_sf"/>
</dbReference>
<dbReference type="SUPFAM" id="SSF53098">
    <property type="entry name" value="Ribonuclease H-like"/>
    <property type="match status" value="1"/>
</dbReference>
<sequence>MAELKRFKAKRAYCKASVTRISNFLNLHKDATLTDTLINELEVRKGMLSNCFKEYNNCQVEISFLEEGEPEIVDDFENKYIKLMAEIDTKIKAFHCRLAPIDSSHSASQPLASNHVTVPDILKPNTKLPSVQIPCFDGKELSKYKPFNDLFVAVIGNNSTLTDVEKLFYLRSYLKGEALFLIVNLPIVHESYKEAISILDSRYKNEFIITSSHIYAMLDVPDIIKGTASNIREFVAKIKQEVSALKNLGQPVHEWNMLLLCLLSRKLDTYTNRAFQFDRNNANAVPTLEELLQFLESRATALESVGFPEKKLSKSLMCNLAVKPKAKKGKGMECNYCMELGHKVYRCNKFKGISVIDRINFIETKGFCKLCLNDHIDKCNLNLKCHVCKEGHNSLLHQIEESSVVSVGQNHVENVILPIIKVKIKSRNGQETVVRALVDTGSQTSFCTTNLINKLKLNTFNSGKTILGITNTMSKVSKAVHLLIESCTTNYKLSIKCSVVERITKNLPQVPIDISQLIMPNNIILSDNEFNVPKPIDLLLSADIFFKILRQDRLQIGNLVLQDTVFGYMVSGTVQQNICNLSLEYCHFNLEELVSKFWDTEKVSEIYPEFTTEQEACESCFQKSVVRVVELCNLEGKKFPLAARAVLHNTYVDDILAGGDTVEEVIQLRDELIQLLSNGSFELHKWCSNNPSILNGIPIELQHFDEREMNHDLIVKTLGLSFDVKLDMFKISSPKESITKANTKRKILSFLCKFYDPLGLVGPLFVSAKIIMQRLWLKKIDWDDILSDELLETWEEFVENLRKMEPINIPRYLQLNSHATSELVGFCDASMFAYGAVVYIRTVNETVTSTLLCSKSRIAPLNKKLTIPRLELNSALLLANVIHKVYSVLKKRINKVYLYSDSNIVLAWIKTNSVKLNPYVANRIIKIQGLTKGMQWSYINTKDNPADCLSRGINPNEISKNKIWWYGPSYFLNVNYKHPLSEVKLAEPLPEQKIACTQIILESSTLFAKYSSISKLERIIAWILRFKHNASRPKYKLVGNLKPFEIYNALEKILIVEQQFHFHEEFKLIQNGQQVKTQLASLHPFIDRRGILRVGGRLQNAQIEYDQKHPIILPKKSIITDLIIIREHKKLLHAGQKQILSSLNLKYWLIHGNREIKKIIHKCVICFRLKAQCAQQLMGSLPEPRVTYNRPFHNVGVDFCGPFQLKQSTIRRSVITKSYIALFVCFSIKAIHMELLSDLTADNFLSVLKRFISRRGKPAKIYCDNGGTFKGANRKLSELRNMCKKESANKLQARPKWKAPTPNLQVGMLVLIKDLNLPPLKWPLGRITRTLPGNDNKVRVVEVKTHKGTYIRSVTKLAILPIDL</sequence>
<gene>
    <name evidence="2" type="ORF">PPYR_01949</name>
</gene>
<name>A0A5N4B5U7_PHOPY</name>
<proteinExistence type="predicted"/>
<dbReference type="InterPro" id="IPR040676">
    <property type="entry name" value="DUF5641"/>
</dbReference>
<dbReference type="InParanoid" id="A0A5N4B5U7"/>
<dbReference type="InterPro" id="IPR012337">
    <property type="entry name" value="RNaseH-like_sf"/>
</dbReference>
<evidence type="ECO:0000313" key="3">
    <source>
        <dbReference type="Proteomes" id="UP000327044"/>
    </source>
</evidence>
<evidence type="ECO:0000259" key="1">
    <source>
        <dbReference type="Pfam" id="PF18701"/>
    </source>
</evidence>
<feature type="domain" description="DUF5641" evidence="1">
    <location>
        <begin position="1284"/>
        <end position="1360"/>
    </location>
</feature>
<dbReference type="EMBL" id="VVIM01000001">
    <property type="protein sequence ID" value="KAB0804979.1"/>
    <property type="molecule type" value="Genomic_DNA"/>
</dbReference>
<dbReference type="SUPFAM" id="SSF56672">
    <property type="entry name" value="DNA/RNA polymerases"/>
    <property type="match status" value="1"/>
</dbReference>
<reference evidence="2 3" key="1">
    <citation type="journal article" date="2018" name="Elife">
        <title>Firefly genomes illuminate parallel origins of bioluminescence in beetles.</title>
        <authorList>
            <person name="Fallon T.R."/>
            <person name="Lower S.E."/>
            <person name="Chang C.H."/>
            <person name="Bessho-Uehara M."/>
            <person name="Martin G.J."/>
            <person name="Bewick A.J."/>
            <person name="Behringer M."/>
            <person name="Debat H.J."/>
            <person name="Wong I."/>
            <person name="Day J.C."/>
            <person name="Suvorov A."/>
            <person name="Silva C.J."/>
            <person name="Stanger-Hall K.F."/>
            <person name="Hall D.W."/>
            <person name="Schmitz R.J."/>
            <person name="Nelson D.R."/>
            <person name="Lewis S.M."/>
            <person name="Shigenobu S."/>
            <person name="Bybee S.M."/>
            <person name="Larracuente A.M."/>
            <person name="Oba Y."/>
            <person name="Weng J.K."/>
        </authorList>
    </citation>
    <scope>NUCLEOTIDE SEQUENCE [LARGE SCALE GENOMIC DNA]</scope>
    <source>
        <strain evidence="2">1611_PpyrPB1</strain>
        <tissue evidence="2">Whole body</tissue>
    </source>
</reference>
<accession>A0A5N4B5U7</accession>
<dbReference type="Gene3D" id="3.30.420.10">
    <property type="entry name" value="Ribonuclease H-like superfamily/Ribonuclease H"/>
    <property type="match status" value="1"/>
</dbReference>
<dbReference type="InterPro" id="IPR008042">
    <property type="entry name" value="Retrotrans_Pao"/>
</dbReference>
<organism evidence="2 3">
    <name type="scientific">Photinus pyralis</name>
    <name type="common">Common eastern firefly</name>
    <name type="synonym">Lampyris pyralis</name>
    <dbReference type="NCBI Taxonomy" id="7054"/>
    <lineage>
        <taxon>Eukaryota</taxon>
        <taxon>Metazoa</taxon>
        <taxon>Ecdysozoa</taxon>
        <taxon>Arthropoda</taxon>
        <taxon>Hexapoda</taxon>
        <taxon>Insecta</taxon>
        <taxon>Pterygota</taxon>
        <taxon>Neoptera</taxon>
        <taxon>Endopterygota</taxon>
        <taxon>Coleoptera</taxon>
        <taxon>Polyphaga</taxon>
        <taxon>Elateriformia</taxon>
        <taxon>Elateroidea</taxon>
        <taxon>Lampyridae</taxon>
        <taxon>Lampyrinae</taxon>
        <taxon>Photinus</taxon>
    </lineage>
</organism>
<dbReference type="GO" id="GO:0042575">
    <property type="term" value="C:DNA polymerase complex"/>
    <property type="evidence" value="ECO:0007669"/>
    <property type="project" value="UniProtKB-ARBA"/>
</dbReference>
<dbReference type="PANTHER" id="PTHR47331">
    <property type="entry name" value="PHD-TYPE DOMAIN-CONTAINING PROTEIN"/>
    <property type="match status" value="1"/>
</dbReference>
<dbReference type="GO" id="GO:0003676">
    <property type="term" value="F:nucleic acid binding"/>
    <property type="evidence" value="ECO:0007669"/>
    <property type="project" value="InterPro"/>
</dbReference>
<dbReference type="Pfam" id="PF03564">
    <property type="entry name" value="DUF1759"/>
    <property type="match status" value="1"/>
</dbReference>
<dbReference type="Pfam" id="PF18701">
    <property type="entry name" value="DUF5641"/>
    <property type="match status" value="1"/>
</dbReference>
<comment type="caution">
    <text evidence="2">The sequence shown here is derived from an EMBL/GenBank/DDBJ whole genome shotgun (WGS) entry which is preliminary data.</text>
</comment>
<dbReference type="Pfam" id="PF05380">
    <property type="entry name" value="Peptidase_A17"/>
    <property type="match status" value="1"/>
</dbReference>
<dbReference type="InterPro" id="IPR043502">
    <property type="entry name" value="DNA/RNA_pol_sf"/>
</dbReference>
<evidence type="ECO:0000313" key="2">
    <source>
        <dbReference type="EMBL" id="KAB0804979.1"/>
    </source>
</evidence>
<dbReference type="Proteomes" id="UP000327044">
    <property type="component" value="Unassembled WGS sequence"/>
</dbReference>
<dbReference type="InterPro" id="IPR005312">
    <property type="entry name" value="DUF1759"/>
</dbReference>
<dbReference type="GO" id="GO:0071897">
    <property type="term" value="P:DNA biosynthetic process"/>
    <property type="evidence" value="ECO:0007669"/>
    <property type="project" value="UniProtKB-ARBA"/>
</dbReference>
<protein>
    <recommendedName>
        <fullName evidence="1">DUF5641 domain-containing protein</fullName>
    </recommendedName>
</protein>
<keyword evidence="3" id="KW-1185">Reference proteome</keyword>